<dbReference type="EMBL" id="BAAAPN010000095">
    <property type="protein sequence ID" value="GAA1772576.1"/>
    <property type="molecule type" value="Genomic_DNA"/>
</dbReference>
<protein>
    <submittedName>
        <fullName evidence="3">DEAD/DEAH box helicase family protein</fullName>
    </submittedName>
</protein>
<keyword evidence="3" id="KW-0067">ATP-binding</keyword>
<keyword evidence="4" id="KW-1185">Reference proteome</keyword>
<accession>A0ABN2L278</accession>
<feature type="domain" description="Helicase/UvrB N-terminal" evidence="2">
    <location>
        <begin position="214"/>
        <end position="415"/>
    </location>
</feature>
<keyword evidence="3" id="KW-0347">Helicase</keyword>
<keyword evidence="3" id="KW-0547">Nucleotide-binding</keyword>
<sequence>MSDGPAPGRVLFNSVTTTQLSHWPSRRVGPETPVKATAPTRTRLANVGARDGARMTGTIDNPILNSPYEPPDRHYVISPQGPTGEVKDGRRPSESLIPIAVSKKGKKGGDGSEQEAFDFDATHERREKNSLINDIRRDVERWRRDGQYLGVTPISRKLLQHWADPTRENRVIFAQREAAESAIFLTEVAGRHAPYADWRKRFEPENAAHNGGLPRAALKMATGSGKTVVMAMLIAWQTLNKQYASRDARFTNRFLIVAPGITIRDRLRVLFPEDVENYYEMRDLVPADLKGGLVSARIVITNYHSFLLKDAKEIKGVAKNTRLLLRGDHQGDPFKETPQAMASRVLRDLGADRQQIMVLNDEAHHCYLARPIQTGEKRDKEQEQENEQAGVWFSGLQAVAKHTGIKQIWDLSATPFYLSGSGYNEGYIFPWTVSDFSLMDAIESGIVKVPRTPVDDNADADLVTYLRLWDYVGQLLPKRAAKATVKDWLPPKELEGALRSLYRSYEKAYDHWEKVLKPHGETPPVFIVVCPNTVVSKLVYDWIGGEAIIEDGQVIAHRPGNLTLFNNVVDGQPLARPYSILVDSAQLESGEALQDDFKKAAGLEIAKFKDEYRRRNPGADTEKLTDQDLLREVMNTVGKRGKLGADVRCVVSVSMLTEGWDANTVTHVLGVRAFGSQLLCEQVVGRGLRRRNYATNEDGLFEPEYANVYGIPFQFISSDKPIVDPAPPKPSIEVRALEDREHLRITFPKLDGYRVELPDEDIWLDLDDAPAFEIGPNTVPTWVEMGGVVGRRELEEGDPTAYRPQQVAFALAKRILDEQFTAAGDRRPWLFPELVRICKDWIEQKVVLKGDYSLGYLMTITEARVLAAEQVWNAISRHVGNRRERLRPMINRFDPAGSTGDVDFVTRKRVVTAEKSEVSHVTLDGKDGNTWEQLLASELELNRDVHAYVKNDHLGFTIPYVHKGRSHSYIPDFLVRLIKRDESDVERTLIIEVSGSQKSPGPTQQKATTARDSWCVAVNNHGGFGRWGYIEMTDPSSFKVRIAEAIQALYGDDPIIGDPDLLDFNDTGSDRSARGA</sequence>
<organism evidence="3 4">
    <name type="scientific">Nostocoides vanveenii</name>
    <dbReference type="NCBI Taxonomy" id="330835"/>
    <lineage>
        <taxon>Bacteria</taxon>
        <taxon>Bacillati</taxon>
        <taxon>Actinomycetota</taxon>
        <taxon>Actinomycetes</taxon>
        <taxon>Micrococcales</taxon>
        <taxon>Intrasporangiaceae</taxon>
        <taxon>Nostocoides</taxon>
    </lineage>
</organism>
<dbReference type="InterPro" id="IPR006935">
    <property type="entry name" value="Helicase/UvrB_N"/>
</dbReference>
<reference evidence="3 4" key="1">
    <citation type="journal article" date="2019" name="Int. J. Syst. Evol. Microbiol.">
        <title>The Global Catalogue of Microorganisms (GCM) 10K type strain sequencing project: providing services to taxonomists for standard genome sequencing and annotation.</title>
        <authorList>
            <consortium name="The Broad Institute Genomics Platform"/>
            <consortium name="The Broad Institute Genome Sequencing Center for Infectious Disease"/>
            <person name="Wu L."/>
            <person name="Ma J."/>
        </authorList>
    </citation>
    <scope>NUCLEOTIDE SEQUENCE [LARGE SCALE GENOMIC DNA]</scope>
    <source>
        <strain evidence="3 4">JCM 15591</strain>
    </source>
</reference>
<gene>
    <name evidence="3" type="ORF">GCM10009810_32410</name>
</gene>
<feature type="region of interest" description="Disordered" evidence="1">
    <location>
        <begin position="17"/>
        <end position="40"/>
    </location>
</feature>
<dbReference type="PANTHER" id="PTHR47396:SF1">
    <property type="entry name" value="ATP-DEPENDENT HELICASE IRC3-RELATED"/>
    <property type="match status" value="1"/>
</dbReference>
<name>A0ABN2L278_9MICO</name>
<dbReference type="Proteomes" id="UP001501475">
    <property type="component" value="Unassembled WGS sequence"/>
</dbReference>
<dbReference type="InterPro" id="IPR050742">
    <property type="entry name" value="Helicase_Restrict-Modif_Enz"/>
</dbReference>
<dbReference type="NCBIfam" id="NF046055">
    <property type="entry name" value="restr_BPTD_3080"/>
    <property type="match status" value="1"/>
</dbReference>
<proteinExistence type="predicted"/>
<dbReference type="Gene3D" id="3.40.50.300">
    <property type="entry name" value="P-loop containing nucleotide triphosphate hydrolases"/>
    <property type="match status" value="2"/>
</dbReference>
<dbReference type="PANTHER" id="PTHR47396">
    <property type="entry name" value="TYPE I RESTRICTION ENZYME ECOKI R PROTEIN"/>
    <property type="match status" value="1"/>
</dbReference>
<evidence type="ECO:0000313" key="4">
    <source>
        <dbReference type="Proteomes" id="UP001501475"/>
    </source>
</evidence>
<dbReference type="Pfam" id="PF04851">
    <property type="entry name" value="ResIII"/>
    <property type="match status" value="1"/>
</dbReference>
<dbReference type="SUPFAM" id="SSF52540">
    <property type="entry name" value="P-loop containing nucleoside triphosphate hydrolases"/>
    <property type="match status" value="2"/>
</dbReference>
<evidence type="ECO:0000313" key="3">
    <source>
        <dbReference type="EMBL" id="GAA1772576.1"/>
    </source>
</evidence>
<feature type="region of interest" description="Disordered" evidence="1">
    <location>
        <begin position="53"/>
        <end position="96"/>
    </location>
</feature>
<comment type="caution">
    <text evidence="3">The sequence shown here is derived from an EMBL/GenBank/DDBJ whole genome shotgun (WGS) entry which is preliminary data.</text>
</comment>
<dbReference type="InterPro" id="IPR027417">
    <property type="entry name" value="P-loop_NTPase"/>
</dbReference>
<dbReference type="GO" id="GO:0004386">
    <property type="term" value="F:helicase activity"/>
    <property type="evidence" value="ECO:0007669"/>
    <property type="project" value="UniProtKB-KW"/>
</dbReference>
<evidence type="ECO:0000256" key="1">
    <source>
        <dbReference type="SAM" id="MobiDB-lite"/>
    </source>
</evidence>
<evidence type="ECO:0000259" key="2">
    <source>
        <dbReference type="Pfam" id="PF04851"/>
    </source>
</evidence>
<keyword evidence="3" id="KW-0378">Hydrolase</keyword>